<feature type="transmembrane region" description="Helical" evidence="3">
    <location>
        <begin position="6"/>
        <end position="27"/>
    </location>
</feature>
<name>A0A6J3MIJ9_9PEZI</name>
<protein>
    <submittedName>
        <fullName evidence="5">Cytochrome P450</fullName>
    </submittedName>
</protein>
<evidence type="ECO:0000256" key="1">
    <source>
        <dbReference type="ARBA" id="ARBA00010617"/>
    </source>
</evidence>
<dbReference type="PRINTS" id="PR00385">
    <property type="entry name" value="P450"/>
</dbReference>
<dbReference type="SUPFAM" id="SSF48264">
    <property type="entry name" value="Cytochrome P450"/>
    <property type="match status" value="1"/>
</dbReference>
<reference evidence="5" key="1">
    <citation type="submission" date="2020-01" db="EMBL/GenBank/DDBJ databases">
        <authorList>
            <consortium name="DOE Joint Genome Institute"/>
            <person name="Haridas S."/>
            <person name="Albert R."/>
            <person name="Binder M."/>
            <person name="Bloem J."/>
            <person name="Labutti K."/>
            <person name="Salamov A."/>
            <person name="Andreopoulos B."/>
            <person name="Baker S.E."/>
            <person name="Barry K."/>
            <person name="Bills G."/>
            <person name="Bluhm B.H."/>
            <person name="Cannon C."/>
            <person name="Castanera R."/>
            <person name="Culley D.E."/>
            <person name="Daum C."/>
            <person name="Ezra D."/>
            <person name="Gonzalez J.B."/>
            <person name="Henrissat B."/>
            <person name="Kuo A."/>
            <person name="Liang C."/>
            <person name="Lipzen A."/>
            <person name="Lutzoni F."/>
            <person name="Magnuson J."/>
            <person name="Mondo S."/>
            <person name="Nolan M."/>
            <person name="Ohm R."/>
            <person name="Pangilinan J."/>
            <person name="Park H.-J."/>
            <person name="Ramirez L."/>
            <person name="Alfaro M."/>
            <person name="Sun H."/>
            <person name="Tritt A."/>
            <person name="Yoshinaga Y."/>
            <person name="Zwiers L.-H."/>
            <person name="Turgeon B.G."/>
            <person name="Goodwin S.B."/>
            <person name="Spatafora J.W."/>
            <person name="Crous P.W."/>
            <person name="Grigoriev I.V."/>
        </authorList>
    </citation>
    <scope>NUCLEOTIDE SEQUENCE</scope>
    <source>
        <strain evidence="5">CBS 342.82</strain>
    </source>
</reference>
<dbReference type="RefSeq" id="XP_033463773.1">
    <property type="nucleotide sequence ID" value="XM_033606752.1"/>
</dbReference>
<dbReference type="GO" id="GO:0004497">
    <property type="term" value="F:monooxygenase activity"/>
    <property type="evidence" value="ECO:0007669"/>
    <property type="project" value="InterPro"/>
</dbReference>
<feature type="transmembrane region" description="Helical" evidence="3">
    <location>
        <begin position="39"/>
        <end position="59"/>
    </location>
</feature>
<keyword evidence="2" id="KW-0408">Iron</keyword>
<dbReference type="CDD" id="cd11069">
    <property type="entry name" value="CYP_FUM15-like"/>
    <property type="match status" value="1"/>
</dbReference>
<reference evidence="5" key="3">
    <citation type="submission" date="2025-08" db="UniProtKB">
        <authorList>
            <consortium name="RefSeq"/>
        </authorList>
    </citation>
    <scope>IDENTIFICATION</scope>
    <source>
        <strain evidence="5">CBS 342.82</strain>
    </source>
</reference>
<dbReference type="PANTHER" id="PTHR24305">
    <property type="entry name" value="CYTOCHROME P450"/>
    <property type="match status" value="1"/>
</dbReference>
<dbReference type="InterPro" id="IPR036396">
    <property type="entry name" value="Cyt_P450_sf"/>
</dbReference>
<dbReference type="GO" id="GO:0016705">
    <property type="term" value="F:oxidoreductase activity, acting on paired donors, with incorporation or reduction of molecular oxygen"/>
    <property type="evidence" value="ECO:0007669"/>
    <property type="project" value="InterPro"/>
</dbReference>
<evidence type="ECO:0000313" key="5">
    <source>
        <dbReference type="RefSeq" id="XP_033463773.1"/>
    </source>
</evidence>
<dbReference type="GO" id="GO:0005506">
    <property type="term" value="F:iron ion binding"/>
    <property type="evidence" value="ECO:0007669"/>
    <property type="project" value="InterPro"/>
</dbReference>
<organism evidence="5">
    <name type="scientific">Dissoconium aciculare CBS 342.82</name>
    <dbReference type="NCBI Taxonomy" id="1314786"/>
    <lineage>
        <taxon>Eukaryota</taxon>
        <taxon>Fungi</taxon>
        <taxon>Dikarya</taxon>
        <taxon>Ascomycota</taxon>
        <taxon>Pezizomycotina</taxon>
        <taxon>Dothideomycetes</taxon>
        <taxon>Dothideomycetidae</taxon>
        <taxon>Mycosphaerellales</taxon>
        <taxon>Dissoconiaceae</taxon>
        <taxon>Dissoconium</taxon>
    </lineage>
</organism>
<keyword evidence="2" id="KW-0349">Heme</keyword>
<evidence type="ECO:0000256" key="3">
    <source>
        <dbReference type="SAM" id="Phobius"/>
    </source>
</evidence>
<keyword evidence="2" id="KW-0479">Metal-binding</keyword>
<keyword evidence="3" id="KW-0472">Membrane</keyword>
<accession>A0A6J3MIJ9</accession>
<dbReference type="GeneID" id="54364552"/>
<evidence type="ECO:0000256" key="2">
    <source>
        <dbReference type="PIRSR" id="PIRSR602401-1"/>
    </source>
</evidence>
<dbReference type="InterPro" id="IPR050121">
    <property type="entry name" value="Cytochrome_P450_monoxygenase"/>
</dbReference>
<keyword evidence="3" id="KW-0812">Transmembrane</keyword>
<dbReference type="InterPro" id="IPR002401">
    <property type="entry name" value="Cyt_P450_E_grp-I"/>
</dbReference>
<feature type="binding site" description="axial binding residue" evidence="2">
    <location>
        <position position="494"/>
    </location>
    <ligand>
        <name>heme</name>
        <dbReference type="ChEBI" id="CHEBI:30413"/>
    </ligand>
    <ligandPart>
        <name>Fe</name>
        <dbReference type="ChEBI" id="CHEBI:18248"/>
    </ligandPart>
</feature>
<dbReference type="PANTHER" id="PTHR24305:SF166">
    <property type="entry name" value="CYTOCHROME P450 12A4, MITOCHONDRIAL-RELATED"/>
    <property type="match status" value="1"/>
</dbReference>
<comment type="similarity">
    <text evidence="1">Belongs to the cytochrome P450 family.</text>
</comment>
<gene>
    <name evidence="5" type="ORF">K489DRAFT_392801</name>
</gene>
<dbReference type="InterPro" id="IPR001128">
    <property type="entry name" value="Cyt_P450"/>
</dbReference>
<keyword evidence="3" id="KW-1133">Transmembrane helix</keyword>
<dbReference type="OrthoDB" id="1470350at2759"/>
<comment type="cofactor">
    <cofactor evidence="2">
        <name>heme</name>
        <dbReference type="ChEBI" id="CHEBI:30413"/>
    </cofactor>
</comment>
<dbReference type="Pfam" id="PF00067">
    <property type="entry name" value="p450"/>
    <property type="match status" value="1"/>
</dbReference>
<evidence type="ECO:0000313" key="4">
    <source>
        <dbReference type="Proteomes" id="UP000504637"/>
    </source>
</evidence>
<dbReference type="AlphaFoldDB" id="A0A6J3MIJ9"/>
<reference evidence="5" key="2">
    <citation type="submission" date="2020-04" db="EMBL/GenBank/DDBJ databases">
        <authorList>
            <consortium name="NCBI Genome Project"/>
        </authorList>
    </citation>
    <scope>NUCLEOTIDE SEQUENCE</scope>
    <source>
        <strain evidence="5">CBS 342.82</strain>
    </source>
</reference>
<dbReference type="Gene3D" id="1.10.630.10">
    <property type="entry name" value="Cytochrome P450"/>
    <property type="match status" value="1"/>
</dbReference>
<proteinExistence type="inferred from homology"/>
<dbReference type="GO" id="GO:0020037">
    <property type="term" value="F:heme binding"/>
    <property type="evidence" value="ECO:0007669"/>
    <property type="project" value="InterPro"/>
</dbReference>
<sequence length="549" mass="61249">MSSPKGVTFVLSVALVPPALVVLRSFLNPRYLIDTPKTLLGLYLIIYLLAVRGITIPYFTSPLRALPQPTGSGGFLSGDGGAEFVQPRGKRYREWIDSIPHSGLIFFRGFLHAVQTVVLASPEALYDVLVTNSYDFEKPSPGRKLLSRTIGEGLINTEGPEHKFQRKGVTPAFSGKHIRELVPIFWAKSQEVFNAIADVHLTTQVPVDGSTKSTRTGVVEINQWASRVTLDIIGLACVGRDFGSIRNSDDEFVQQYEKILRTDNSIPIFYAIATIITPLWLGRLTPFWTRFRLASDGRYRLRGLCKRLIEVKRRDMQTESAKHIDILSVLIRNGQFNDEQLVSQLLTFLAAGHETTSGALTWTSWLLAIHPEIQTKLRDEIRAFTETGAPVDATALDNLPYLHAVTSEQLRLWPSVPNTGRLTVRDSTILGQRIPKGTMIVISPWAINRSTKLWGPDAEKYVPERWLGNEKEPQYGGAKGAFSLITFLHGPRGCIGQTFSRLELKCLVMAMVQKFEISMADPDEVIVPGGFITIKPKDGMRLRLKEIVA</sequence>
<keyword evidence="4" id="KW-1185">Reference proteome</keyword>
<dbReference type="PRINTS" id="PR00463">
    <property type="entry name" value="EP450I"/>
</dbReference>
<dbReference type="Proteomes" id="UP000504637">
    <property type="component" value="Unplaced"/>
</dbReference>